<name>A0ABN5H105_9FIRM</name>
<evidence type="ECO:0000313" key="4">
    <source>
        <dbReference type="Proteomes" id="UP000325292"/>
    </source>
</evidence>
<feature type="transmembrane region" description="Helical" evidence="1">
    <location>
        <begin position="143"/>
        <end position="160"/>
    </location>
</feature>
<evidence type="ECO:0000256" key="1">
    <source>
        <dbReference type="SAM" id="Phobius"/>
    </source>
</evidence>
<organism evidence="3 4">
    <name type="scientific">Sulfobacillus thermotolerans</name>
    <dbReference type="NCBI Taxonomy" id="338644"/>
    <lineage>
        <taxon>Bacteria</taxon>
        <taxon>Bacillati</taxon>
        <taxon>Bacillota</taxon>
        <taxon>Clostridia</taxon>
        <taxon>Eubacteriales</taxon>
        <taxon>Clostridiales Family XVII. Incertae Sedis</taxon>
        <taxon>Sulfobacillus</taxon>
    </lineage>
</organism>
<accession>A0ABN5H105</accession>
<feature type="transmembrane region" description="Helical" evidence="1">
    <location>
        <begin position="87"/>
        <end position="109"/>
    </location>
</feature>
<protein>
    <recommendedName>
        <fullName evidence="2">Serine/threonine specific protein phosphatases domain-containing protein</fullName>
    </recommendedName>
</protein>
<feature type="transmembrane region" description="Helical" evidence="1">
    <location>
        <begin position="391"/>
        <end position="410"/>
    </location>
</feature>
<feature type="transmembrane region" description="Helical" evidence="1">
    <location>
        <begin position="118"/>
        <end position="137"/>
    </location>
</feature>
<reference evidence="3 4" key="1">
    <citation type="journal article" date="2019" name="Sci. Rep.">
        <title>Sulfobacillus thermotolerans: new insights into resistance and metabolic capacities of acidophilic chemolithotrophs.</title>
        <authorList>
            <person name="Panyushkina A.E."/>
            <person name="Babenko V.V."/>
            <person name="Nikitina A.S."/>
            <person name="Selezneva O.V."/>
            <person name="Tsaplina I.A."/>
            <person name="Letarova M.A."/>
            <person name="Kostryukova E.S."/>
            <person name="Letarov A.V."/>
        </authorList>
    </citation>
    <scope>NUCLEOTIDE SEQUENCE [LARGE SCALE GENOMIC DNA]</scope>
    <source>
        <strain evidence="3 4">Kr1</strain>
    </source>
</reference>
<keyword evidence="1" id="KW-1133">Transmembrane helix</keyword>
<proteinExistence type="predicted"/>
<keyword evidence="1" id="KW-0472">Membrane</keyword>
<keyword evidence="4" id="KW-1185">Reference proteome</keyword>
<dbReference type="Proteomes" id="UP000325292">
    <property type="component" value="Chromosome"/>
</dbReference>
<evidence type="ECO:0000259" key="2">
    <source>
        <dbReference type="PROSITE" id="PS00125"/>
    </source>
</evidence>
<feature type="transmembrane region" description="Helical" evidence="1">
    <location>
        <begin position="225"/>
        <end position="247"/>
    </location>
</feature>
<feature type="transmembrane region" description="Helical" evidence="1">
    <location>
        <begin position="172"/>
        <end position="188"/>
    </location>
</feature>
<feature type="transmembrane region" description="Helical" evidence="1">
    <location>
        <begin position="12"/>
        <end position="31"/>
    </location>
</feature>
<dbReference type="PROSITE" id="PS00125">
    <property type="entry name" value="SER_THR_PHOSPHATASE"/>
    <property type="match status" value="1"/>
</dbReference>
<sequence>MKSLSREGISSNYYSALIIFSGLTYAAYFVLRFGGLWTENDTAVFTQVTARMLSAHSVLFPGQYSHGFGYPTWLGSLSLLTGLSVPVMNTIVMPFIAMLLFTIAAYIAYRTFLNSDKLAALSVLLIFAIPDVMFTLLRGNHEKLNIVLMLWALVVLFRAFRAVQQGSMRESAVWIGLFYVFVFTNATVNDYFASTFAVAASLTLIGGWILLRLNTPATIQYRRQIVRLGSYVIGSWLLVWWVMLYVFPPAGHDFALAHTALNKIVDLFLTLHTSSNPYSAPASQWAGKLDQILVASFRWVLSVVSIVIWGYALWKMIWRKHTWSFEHLFLLALYGAFGFLVALAIPLDFTGMNAGTNLEVRNFPYYALMASPVLVWGLIPRLDTLKTTWRPWVTTSSAIVLAVFVLIGLFKSTLDPVISNQWMFYTPAERQALSAFNHHSRSETIWTGPDNRLVYADMMWHFRNRGDNTVTGFQFSQADRDLLISPEVIASSLVEQKPVPPYLNQNRIYDNGSAQIYRLRPQTPFEN</sequence>
<dbReference type="InterPro" id="IPR006186">
    <property type="entry name" value="Ser/Thr-sp_prot-phosphatase"/>
</dbReference>
<feature type="transmembrane region" description="Helical" evidence="1">
    <location>
        <begin position="297"/>
        <end position="316"/>
    </location>
</feature>
<dbReference type="EMBL" id="CP019454">
    <property type="protein sequence ID" value="AUW94363.1"/>
    <property type="molecule type" value="Genomic_DNA"/>
</dbReference>
<feature type="domain" description="Serine/threonine specific protein phosphatases" evidence="2">
    <location>
        <begin position="137"/>
        <end position="142"/>
    </location>
</feature>
<feature type="transmembrane region" description="Helical" evidence="1">
    <location>
        <begin position="194"/>
        <end position="213"/>
    </location>
</feature>
<feature type="transmembrane region" description="Helical" evidence="1">
    <location>
        <begin position="328"/>
        <end position="347"/>
    </location>
</feature>
<gene>
    <name evidence="3" type="ORF">BXT84_10775</name>
</gene>
<evidence type="ECO:0000313" key="3">
    <source>
        <dbReference type="EMBL" id="AUW94363.1"/>
    </source>
</evidence>
<feature type="transmembrane region" description="Helical" evidence="1">
    <location>
        <begin position="363"/>
        <end position="379"/>
    </location>
</feature>
<keyword evidence="1" id="KW-0812">Transmembrane</keyword>